<evidence type="ECO:0000256" key="1">
    <source>
        <dbReference type="SAM" id="MobiDB-lite"/>
    </source>
</evidence>
<dbReference type="InterPro" id="IPR007436">
    <property type="entry name" value="DUF485"/>
</dbReference>
<sequence length="118" mass="13299">MQANLNSDVSASAKGARPQTEWEKIAESAQFQQLVRKKRAFLIPATIFFIVYYFALPILAGYAKPLMATKITDSINFGYLFALSQFVMAWALAHLYAKKADEFDHTASEMRKNMRGGL</sequence>
<evidence type="ECO:0000256" key="2">
    <source>
        <dbReference type="SAM" id="Phobius"/>
    </source>
</evidence>
<dbReference type="PANTHER" id="PTHR38441">
    <property type="entry name" value="INTEGRAL MEMBRANE PROTEIN-RELATED"/>
    <property type="match status" value="1"/>
</dbReference>
<feature type="transmembrane region" description="Helical" evidence="2">
    <location>
        <begin position="75"/>
        <end position="97"/>
    </location>
</feature>
<evidence type="ECO:0008006" key="5">
    <source>
        <dbReference type="Google" id="ProtNLM"/>
    </source>
</evidence>
<evidence type="ECO:0000313" key="4">
    <source>
        <dbReference type="Proteomes" id="UP000217785"/>
    </source>
</evidence>
<dbReference type="PANTHER" id="PTHR38441:SF1">
    <property type="entry name" value="MEMBRANE PROTEIN"/>
    <property type="match status" value="1"/>
</dbReference>
<protein>
    <recommendedName>
        <fullName evidence="5">DUF485 domain-containing protein</fullName>
    </recommendedName>
</protein>
<evidence type="ECO:0000313" key="3">
    <source>
        <dbReference type="EMBL" id="GAX91566.1"/>
    </source>
</evidence>
<dbReference type="Pfam" id="PF04341">
    <property type="entry name" value="DUF485"/>
    <property type="match status" value="1"/>
</dbReference>
<comment type="caution">
    <text evidence="3">The sequence shown here is derived from an EMBL/GenBank/DDBJ whole genome shotgun (WGS) entry which is preliminary data.</text>
</comment>
<dbReference type="AlphaFoldDB" id="A0A292YQV0"/>
<proteinExistence type="predicted"/>
<name>A0A292YQV0_9BACL</name>
<gene>
    <name evidence="3" type="ORF">EFBL_3256</name>
</gene>
<keyword evidence="4" id="KW-1185">Reference proteome</keyword>
<feature type="region of interest" description="Disordered" evidence="1">
    <location>
        <begin position="1"/>
        <end position="20"/>
    </location>
</feature>
<keyword evidence="2" id="KW-1133">Transmembrane helix</keyword>
<accession>A0A292YQV0</accession>
<keyword evidence="2" id="KW-0812">Transmembrane</keyword>
<feature type="transmembrane region" description="Helical" evidence="2">
    <location>
        <begin position="40"/>
        <end position="63"/>
    </location>
</feature>
<dbReference type="OrthoDB" id="2886991at2"/>
<dbReference type="EMBL" id="BDUF01000106">
    <property type="protein sequence ID" value="GAX91566.1"/>
    <property type="molecule type" value="Genomic_DNA"/>
</dbReference>
<dbReference type="RefSeq" id="WP_096183499.1">
    <property type="nucleotide sequence ID" value="NZ_BDUF01000106.1"/>
</dbReference>
<keyword evidence="2" id="KW-0472">Membrane</keyword>
<organism evidence="3 4">
    <name type="scientific">Effusibacillus lacus</name>
    <dbReference type="NCBI Taxonomy" id="1348429"/>
    <lineage>
        <taxon>Bacteria</taxon>
        <taxon>Bacillati</taxon>
        <taxon>Bacillota</taxon>
        <taxon>Bacilli</taxon>
        <taxon>Bacillales</taxon>
        <taxon>Alicyclobacillaceae</taxon>
        <taxon>Effusibacillus</taxon>
    </lineage>
</organism>
<dbReference type="Proteomes" id="UP000217785">
    <property type="component" value="Unassembled WGS sequence"/>
</dbReference>
<reference evidence="4" key="1">
    <citation type="submission" date="2017-07" db="EMBL/GenBank/DDBJ databases">
        <title>Draft genome sequence of Effusibacillus lacus strain skLN1.</title>
        <authorList>
            <person name="Watanabe M."/>
            <person name="Kojima H."/>
            <person name="Fukui M."/>
        </authorList>
    </citation>
    <scope>NUCLEOTIDE SEQUENCE [LARGE SCALE GENOMIC DNA]</scope>
    <source>
        <strain evidence="4">skLN1</strain>
    </source>
</reference>
<feature type="compositionally biased region" description="Polar residues" evidence="1">
    <location>
        <begin position="1"/>
        <end position="10"/>
    </location>
</feature>